<gene>
    <name evidence="1" type="ORF">F0U60_36990</name>
</gene>
<dbReference type="EMBL" id="CP043494">
    <property type="protein sequence ID" value="WNG49097.1"/>
    <property type="molecule type" value="Genomic_DNA"/>
</dbReference>
<dbReference type="Proteomes" id="UP001611383">
    <property type="component" value="Chromosome"/>
</dbReference>
<reference evidence="1 2" key="1">
    <citation type="submission" date="2019-08" db="EMBL/GenBank/DDBJ databases">
        <title>Archangium and Cystobacter genomes.</title>
        <authorList>
            <person name="Chen I.-C.K."/>
            <person name="Wielgoss S."/>
        </authorList>
    </citation>
    <scope>NUCLEOTIDE SEQUENCE [LARGE SCALE GENOMIC DNA]</scope>
    <source>
        <strain evidence="1 2">Cbm 6</strain>
    </source>
</reference>
<organism evidence="1 2">
    <name type="scientific">Archangium minus</name>
    <dbReference type="NCBI Taxonomy" id="83450"/>
    <lineage>
        <taxon>Bacteria</taxon>
        <taxon>Pseudomonadati</taxon>
        <taxon>Myxococcota</taxon>
        <taxon>Myxococcia</taxon>
        <taxon>Myxococcales</taxon>
        <taxon>Cystobacterineae</taxon>
        <taxon>Archangiaceae</taxon>
        <taxon>Archangium</taxon>
    </lineage>
</organism>
<evidence type="ECO:0000313" key="1">
    <source>
        <dbReference type="EMBL" id="WNG49097.1"/>
    </source>
</evidence>
<protein>
    <recommendedName>
        <fullName evidence="3">Lipoprotein</fullName>
    </recommendedName>
</protein>
<accession>A0ABY9X121</accession>
<proteinExistence type="predicted"/>
<evidence type="ECO:0000313" key="2">
    <source>
        <dbReference type="Proteomes" id="UP001611383"/>
    </source>
</evidence>
<keyword evidence="2" id="KW-1185">Reference proteome</keyword>
<evidence type="ECO:0008006" key="3">
    <source>
        <dbReference type="Google" id="ProtNLM"/>
    </source>
</evidence>
<dbReference type="RefSeq" id="WP_395806763.1">
    <property type="nucleotide sequence ID" value="NZ_CP043494.1"/>
</dbReference>
<name>A0ABY9X121_9BACT</name>
<sequence>MTVTWRQALKSPDFWCWYWMVEGCEGLEESAMPQEALRIGPPGPGPALVLEVSKYERTLYLAHPRLPAQAQLGWVDDAHWHPHALRWEETIRAAEGLTEGRSEALLLLTIFTPTTPTDDREQVSRLLEAASRETGIPEPVREQILSVASIAVDAEWRCDAGRWVIEGKVYSLRDPRNPSFPFLELQELSSR</sequence>